<gene>
    <name evidence="2" type="ORF">QP487_11885</name>
</gene>
<evidence type="ECO:0000256" key="1">
    <source>
        <dbReference type="SAM" id="Phobius"/>
    </source>
</evidence>
<dbReference type="EMBL" id="JASOPU010000164">
    <property type="protein sequence ID" value="MDK7294109.1"/>
    <property type="molecule type" value="Genomic_DNA"/>
</dbReference>
<feature type="non-terminal residue" evidence="2">
    <location>
        <position position="102"/>
    </location>
</feature>
<name>A0AAW6YG88_9STRE</name>
<organism evidence="2 3">
    <name type="scientific">Streptococcus pasteurianus</name>
    <dbReference type="NCBI Taxonomy" id="197614"/>
    <lineage>
        <taxon>Bacteria</taxon>
        <taxon>Bacillati</taxon>
        <taxon>Bacillota</taxon>
        <taxon>Bacilli</taxon>
        <taxon>Lactobacillales</taxon>
        <taxon>Streptococcaceae</taxon>
        <taxon>Streptococcus</taxon>
    </lineage>
</organism>
<feature type="transmembrane region" description="Helical" evidence="1">
    <location>
        <begin position="6"/>
        <end position="26"/>
    </location>
</feature>
<keyword evidence="1" id="KW-0472">Membrane</keyword>
<protein>
    <submittedName>
        <fullName evidence="2">Purine permease</fullName>
    </submittedName>
</protein>
<comment type="caution">
    <text evidence="2">The sequence shown here is derived from an EMBL/GenBank/DDBJ whole genome shotgun (WGS) entry which is preliminary data.</text>
</comment>
<accession>A0AAW6YG88</accession>
<keyword evidence="1" id="KW-0812">Transmembrane</keyword>
<keyword evidence="1" id="KW-1133">Transmembrane helix</keyword>
<dbReference type="AlphaFoldDB" id="A0AAW6YG88"/>
<feature type="transmembrane region" description="Helical" evidence="1">
    <location>
        <begin position="33"/>
        <end position="54"/>
    </location>
</feature>
<dbReference type="Proteomes" id="UP001237917">
    <property type="component" value="Unassembled WGS sequence"/>
</dbReference>
<proteinExistence type="predicted"/>
<evidence type="ECO:0000313" key="2">
    <source>
        <dbReference type="EMBL" id="MDK7294109.1"/>
    </source>
</evidence>
<evidence type="ECO:0000313" key="3">
    <source>
        <dbReference type="Proteomes" id="UP001237917"/>
    </source>
</evidence>
<feature type="non-terminal residue" evidence="2">
    <location>
        <position position="1"/>
    </location>
</feature>
<reference evidence="2" key="1">
    <citation type="submission" date="2023-05" db="EMBL/GenBank/DDBJ databases">
        <title>Cataloging the Phylogenetic Diversity of Human Bladder Bacteria.</title>
        <authorList>
            <person name="Du J."/>
        </authorList>
    </citation>
    <scope>NUCLEOTIDE SEQUENCE</scope>
    <source>
        <strain evidence="2">UMB0765</strain>
    </source>
</reference>
<sequence>GGGIAGWGVAMSAALVGALGLLLLGFSGLMDKFVNYFIPQIVGAVLLLCIGLSLMPAAVNNIYTAPQASVGQNLILGLVAIISMVTATLLGNRLTGFAGKIC</sequence>
<feature type="transmembrane region" description="Helical" evidence="1">
    <location>
        <begin position="74"/>
        <end position="91"/>
    </location>
</feature>